<accession>A0A1M6SX66</accession>
<evidence type="ECO:0000256" key="5">
    <source>
        <dbReference type="ARBA" id="ARBA00022989"/>
    </source>
</evidence>
<dbReference type="PROSITE" id="PS51379">
    <property type="entry name" value="4FE4S_FER_2"/>
    <property type="match status" value="1"/>
</dbReference>
<evidence type="ECO:0000313" key="9">
    <source>
        <dbReference type="EMBL" id="SHK49259.1"/>
    </source>
</evidence>
<protein>
    <submittedName>
        <fullName evidence="9">4Fe-4S single cluster domain-containing protein</fullName>
    </submittedName>
</protein>
<feature type="transmembrane region" description="Helical" evidence="7">
    <location>
        <begin position="144"/>
        <end position="162"/>
    </location>
</feature>
<dbReference type="InterPro" id="IPR017896">
    <property type="entry name" value="4Fe4S_Fe-S-bd"/>
</dbReference>
<evidence type="ECO:0000256" key="2">
    <source>
        <dbReference type="ARBA" id="ARBA00006386"/>
    </source>
</evidence>
<keyword evidence="5 7" id="KW-1133">Transmembrane helix</keyword>
<dbReference type="Pfam" id="PF03773">
    <property type="entry name" value="ArsP_1"/>
    <property type="match status" value="1"/>
</dbReference>
<dbReference type="AlphaFoldDB" id="A0A1M6SX66"/>
<keyword evidence="4 7" id="KW-0812">Transmembrane</keyword>
<dbReference type="GO" id="GO:0005886">
    <property type="term" value="C:plasma membrane"/>
    <property type="evidence" value="ECO:0007669"/>
    <property type="project" value="UniProtKB-SubCell"/>
</dbReference>
<evidence type="ECO:0000256" key="7">
    <source>
        <dbReference type="SAM" id="Phobius"/>
    </source>
</evidence>
<dbReference type="EMBL" id="FRAD01000032">
    <property type="protein sequence ID" value="SHK49259.1"/>
    <property type="molecule type" value="Genomic_DNA"/>
</dbReference>
<evidence type="ECO:0000256" key="4">
    <source>
        <dbReference type="ARBA" id="ARBA00022692"/>
    </source>
</evidence>
<evidence type="ECO:0000313" key="10">
    <source>
        <dbReference type="Proteomes" id="UP000183952"/>
    </source>
</evidence>
<evidence type="ECO:0000256" key="6">
    <source>
        <dbReference type="ARBA" id="ARBA00023136"/>
    </source>
</evidence>
<dbReference type="Pfam" id="PF13370">
    <property type="entry name" value="Fer4_13"/>
    <property type="match status" value="1"/>
</dbReference>
<keyword evidence="10" id="KW-1185">Reference proteome</keyword>
<keyword evidence="3" id="KW-1003">Cell membrane</keyword>
<feature type="transmembrane region" description="Helical" evidence="7">
    <location>
        <begin position="41"/>
        <end position="64"/>
    </location>
</feature>
<keyword evidence="6 7" id="KW-0472">Membrane</keyword>
<organism evidence="9 10">
    <name type="scientific">Hathewaya proteolytica DSM 3090</name>
    <dbReference type="NCBI Taxonomy" id="1121331"/>
    <lineage>
        <taxon>Bacteria</taxon>
        <taxon>Bacillati</taxon>
        <taxon>Bacillota</taxon>
        <taxon>Clostridia</taxon>
        <taxon>Eubacteriales</taxon>
        <taxon>Clostridiaceae</taxon>
        <taxon>Hathewaya</taxon>
    </lineage>
</organism>
<sequence length="240" mass="27311">MIKLVKTLKENLFTAVIIIAYALIFIVRPETGMTAVYNSWYYLKEMLMIMPVIFVLTALLDVWVPKETIMKYLGKQSKFKGTILSFLLGGISAGPIYAAFPFCIMLHKKGASIKNIVIILSSWAVIKIPMLLNEVKFLGFKFMVIRWILTVMAIIILSWITSKIVKDEDLSSESTSELEGLLVNENACMGCSLCVKNYPELFEIRNKKAQVKEYHFILDDTKLNKAINNCPVKAINFHKK</sequence>
<dbReference type="Gene3D" id="3.30.70.20">
    <property type="match status" value="1"/>
</dbReference>
<dbReference type="RefSeq" id="WP_341465321.1">
    <property type="nucleotide sequence ID" value="NZ_FRAD01000032.1"/>
</dbReference>
<name>A0A1M6SX66_9CLOT</name>
<feature type="transmembrane region" description="Helical" evidence="7">
    <location>
        <begin position="84"/>
        <end position="107"/>
    </location>
</feature>
<dbReference type="Proteomes" id="UP000183952">
    <property type="component" value="Unassembled WGS sequence"/>
</dbReference>
<gene>
    <name evidence="9" type="ORF">SAMN02745248_02663</name>
</gene>
<evidence type="ECO:0000259" key="8">
    <source>
        <dbReference type="PROSITE" id="PS51379"/>
    </source>
</evidence>
<reference evidence="9 10" key="1">
    <citation type="submission" date="2016-11" db="EMBL/GenBank/DDBJ databases">
        <authorList>
            <person name="Jaros S."/>
            <person name="Januszkiewicz K."/>
            <person name="Wedrychowicz H."/>
        </authorList>
    </citation>
    <scope>NUCLEOTIDE SEQUENCE [LARGE SCALE GENOMIC DNA]</scope>
    <source>
        <strain evidence="9 10">DSM 3090</strain>
    </source>
</reference>
<dbReference type="SUPFAM" id="SSF54862">
    <property type="entry name" value="4Fe-4S ferredoxins"/>
    <property type="match status" value="1"/>
</dbReference>
<comment type="similarity">
    <text evidence="2">Belongs to the UPF0718 family.</text>
</comment>
<feature type="transmembrane region" description="Helical" evidence="7">
    <location>
        <begin position="12"/>
        <end position="29"/>
    </location>
</feature>
<proteinExistence type="inferred from homology"/>
<comment type="subcellular location">
    <subcellularLocation>
        <location evidence="1">Cell membrane</location>
        <topology evidence="1">Multi-pass membrane protein</topology>
    </subcellularLocation>
</comment>
<feature type="transmembrane region" description="Helical" evidence="7">
    <location>
        <begin position="113"/>
        <end position="132"/>
    </location>
</feature>
<dbReference type="InterPro" id="IPR005524">
    <property type="entry name" value="DUF318"/>
</dbReference>
<evidence type="ECO:0000256" key="3">
    <source>
        <dbReference type="ARBA" id="ARBA00022475"/>
    </source>
</evidence>
<dbReference type="STRING" id="1121331.SAMN02745248_02663"/>
<feature type="domain" description="4Fe-4S ferredoxin-type" evidence="8">
    <location>
        <begin position="179"/>
        <end position="207"/>
    </location>
</feature>
<evidence type="ECO:0000256" key="1">
    <source>
        <dbReference type="ARBA" id="ARBA00004651"/>
    </source>
</evidence>